<dbReference type="EMBL" id="JAFEUP010000006">
    <property type="protein sequence ID" value="MBM7063024.1"/>
    <property type="molecule type" value="Genomic_DNA"/>
</dbReference>
<feature type="chain" id="PRO_5045247598" evidence="1">
    <location>
        <begin position="27"/>
        <end position="480"/>
    </location>
</feature>
<evidence type="ECO:0000259" key="2">
    <source>
        <dbReference type="Pfam" id="PF06742"/>
    </source>
</evidence>
<name>A0ABS2IIZ2_9GAMM</name>
<dbReference type="Proteomes" id="UP000717995">
    <property type="component" value="Unassembled WGS sequence"/>
</dbReference>
<accession>A0ABS2IIZ2</accession>
<dbReference type="Gene3D" id="2.60.120.600">
    <property type="entry name" value="Domain of unknown function DUF1214, C-terminal domain"/>
    <property type="match status" value="1"/>
</dbReference>
<dbReference type="InterPro" id="IPR010679">
    <property type="entry name" value="DUF1254"/>
</dbReference>
<proteinExistence type="predicted"/>
<evidence type="ECO:0000259" key="3">
    <source>
        <dbReference type="Pfam" id="PF06863"/>
    </source>
</evidence>
<feature type="domain" description="DUF1254" evidence="3">
    <location>
        <begin position="72"/>
        <end position="203"/>
    </location>
</feature>
<reference evidence="4 5" key="1">
    <citation type="submission" date="2021-02" db="EMBL/GenBank/DDBJ databases">
        <authorList>
            <person name="Lee D.-H."/>
        </authorList>
    </citation>
    <scope>NUCLEOTIDE SEQUENCE [LARGE SCALE GENOMIC DNA]</scope>
    <source>
        <strain evidence="4 5">UL073</strain>
    </source>
</reference>
<dbReference type="Gene3D" id="2.60.40.1610">
    <property type="entry name" value="Domain of unknown function DUF1254"/>
    <property type="match status" value="1"/>
</dbReference>
<dbReference type="InterPro" id="IPR037049">
    <property type="entry name" value="DUF1214_C_sf"/>
</dbReference>
<evidence type="ECO:0000256" key="1">
    <source>
        <dbReference type="SAM" id="SignalP"/>
    </source>
</evidence>
<dbReference type="Pfam" id="PF06863">
    <property type="entry name" value="DUF1254"/>
    <property type="match status" value="1"/>
</dbReference>
<dbReference type="Pfam" id="PF06742">
    <property type="entry name" value="DUF1214"/>
    <property type="match status" value="1"/>
</dbReference>
<dbReference type="InterPro" id="IPR010621">
    <property type="entry name" value="DUF1214"/>
</dbReference>
<protein>
    <submittedName>
        <fullName evidence="4">DUF1254 domain-containing protein</fullName>
    </submittedName>
</protein>
<dbReference type="RefSeq" id="WP_205350198.1">
    <property type="nucleotide sequence ID" value="NZ_JAFEUP010000006.1"/>
</dbReference>
<dbReference type="PANTHER" id="PTHR36509">
    <property type="entry name" value="BLL3101 PROTEIN"/>
    <property type="match status" value="1"/>
</dbReference>
<sequence length="480" mass="53238">MHNNKIKHGLLAALLALVGHVNLTTAAPLSADEARAIAKEAYVYGFPLVDHYRVQYTYFQDRQHAEFKAPWNTLHNTARIYTPDDKAYPTPNADTPYSQLGADLRSEPLVLTLPAVEPGRYYSAQFVDAYTYNFGYVGSRTTGNSGGVFLLAGPDWQGSVPPGIDKVFRSETQFAFVFYRTQLFGPDDLGNVKQVQAGYKVQPLSAFLGQPAPAAAPPIDFLEPLSAYEERSSLAFFEQLNFVLRFCPTHPSEQAMLARFARLGIGPGQHFDERTLSAQMRTAIAAGIHDAWQDFDALGQQVARGEVSTTRFLGSRAFLGDNYLYRMRAAVTGLYGNDKEETIYPPFYLDAAGQKLDAAQHGYTLRFAPGQLPPVNAFWSLTMYDASRLLVANPLHRYLINSSMLPQLKRDADGGLTLYIQHASPGPERESNWLPAPNGPFYIAGRLYWPKPEALEGRWQKPVLQPVALDAAPALSARRP</sequence>
<dbReference type="InterPro" id="IPR037050">
    <property type="entry name" value="DUF1254_sf"/>
</dbReference>
<dbReference type="SUPFAM" id="SSF160935">
    <property type="entry name" value="VPA0735-like"/>
    <property type="match status" value="1"/>
</dbReference>
<feature type="signal peptide" evidence="1">
    <location>
        <begin position="1"/>
        <end position="26"/>
    </location>
</feature>
<dbReference type="PANTHER" id="PTHR36509:SF2">
    <property type="entry name" value="BLL3101 PROTEIN"/>
    <property type="match status" value="1"/>
</dbReference>
<organism evidence="4 5">
    <name type="scientific">Zestomonas insulae</name>
    <dbReference type="NCBI Taxonomy" id="2809017"/>
    <lineage>
        <taxon>Bacteria</taxon>
        <taxon>Pseudomonadati</taxon>
        <taxon>Pseudomonadota</taxon>
        <taxon>Gammaproteobacteria</taxon>
        <taxon>Pseudomonadales</taxon>
        <taxon>Pseudomonadaceae</taxon>
        <taxon>Zestomonas</taxon>
    </lineage>
</organism>
<keyword evidence="1" id="KW-0732">Signal</keyword>
<gene>
    <name evidence="4" type="ORF">JQX08_20085</name>
</gene>
<comment type="caution">
    <text evidence="4">The sequence shown here is derived from an EMBL/GenBank/DDBJ whole genome shotgun (WGS) entry which is preliminary data.</text>
</comment>
<evidence type="ECO:0000313" key="4">
    <source>
        <dbReference type="EMBL" id="MBM7063024.1"/>
    </source>
</evidence>
<keyword evidence="5" id="KW-1185">Reference proteome</keyword>
<feature type="domain" description="DUF1214" evidence="2">
    <location>
        <begin position="341"/>
        <end position="451"/>
    </location>
</feature>
<evidence type="ECO:0000313" key="5">
    <source>
        <dbReference type="Proteomes" id="UP000717995"/>
    </source>
</evidence>